<evidence type="ECO:0000259" key="3">
    <source>
        <dbReference type="Pfam" id="PF13472"/>
    </source>
</evidence>
<reference evidence="5" key="1">
    <citation type="submission" date="2011-11" db="EMBL/GenBank/DDBJ databases">
        <title>Complete sequence of Desulfosporosinus orientis DSM 765.</title>
        <authorList>
            <person name="Lucas S."/>
            <person name="Han J."/>
            <person name="Lapidus A."/>
            <person name="Cheng J.-F."/>
            <person name="Goodwin L."/>
            <person name="Pitluck S."/>
            <person name="Peters L."/>
            <person name="Ovchinnikova G."/>
            <person name="Teshima H."/>
            <person name="Detter J.C."/>
            <person name="Han C."/>
            <person name="Tapia R."/>
            <person name="Land M."/>
            <person name="Hauser L."/>
            <person name="Kyrpides N."/>
            <person name="Ivanova N."/>
            <person name="Pagani I."/>
            <person name="Pester M."/>
            <person name="Spring S."/>
            <person name="Ollivier B."/>
            <person name="Rattei T."/>
            <person name="Klenk H.-P."/>
            <person name="Wagner M."/>
            <person name="Loy A."/>
            <person name="Woyke T."/>
        </authorList>
    </citation>
    <scope>NUCLEOTIDE SEQUENCE [LARGE SCALE GENOMIC DNA]</scope>
    <source>
        <strain evidence="5">ATCC 19365 / DSM 765 / NCIMB 8382 / VKM B-1628</strain>
    </source>
</reference>
<dbReference type="Proteomes" id="UP000006346">
    <property type="component" value="Chromosome"/>
</dbReference>
<evidence type="ECO:0000313" key="5">
    <source>
        <dbReference type="Proteomes" id="UP000006346"/>
    </source>
</evidence>
<reference evidence="4 5" key="2">
    <citation type="journal article" date="2012" name="J. Bacteriol.">
        <title>Complete genome sequences of Desulfosporosinus orientis DSM765T, Desulfosporosinus youngiae DSM17734T, Desulfosporosinus meridiei DSM13257T, and Desulfosporosinus acidiphilus DSM22704T.</title>
        <authorList>
            <person name="Pester M."/>
            <person name="Brambilla E."/>
            <person name="Alazard D."/>
            <person name="Rattei T."/>
            <person name="Weinmaier T."/>
            <person name="Han J."/>
            <person name="Lucas S."/>
            <person name="Lapidus A."/>
            <person name="Cheng J.F."/>
            <person name="Goodwin L."/>
            <person name="Pitluck S."/>
            <person name="Peters L."/>
            <person name="Ovchinnikova G."/>
            <person name="Teshima H."/>
            <person name="Detter J.C."/>
            <person name="Han C.S."/>
            <person name="Tapia R."/>
            <person name="Land M.L."/>
            <person name="Hauser L."/>
            <person name="Kyrpides N.C."/>
            <person name="Ivanova N.N."/>
            <person name="Pagani I."/>
            <person name="Huntmann M."/>
            <person name="Wei C.L."/>
            <person name="Davenport K.W."/>
            <person name="Daligault H."/>
            <person name="Chain P.S."/>
            <person name="Chen A."/>
            <person name="Mavromatis K."/>
            <person name="Markowitz V."/>
            <person name="Szeto E."/>
            <person name="Mikhailova N."/>
            <person name="Pati A."/>
            <person name="Wagner M."/>
            <person name="Woyke T."/>
            <person name="Ollivier B."/>
            <person name="Klenk H.P."/>
            <person name="Spring S."/>
            <person name="Loy A."/>
        </authorList>
    </citation>
    <scope>NUCLEOTIDE SEQUENCE [LARGE SCALE GENOMIC DNA]</scope>
    <source>
        <strain evidence="5">ATCC 19365 / DSM 765 / NCIMB 8382 / VKM B-1628</strain>
    </source>
</reference>
<dbReference type="AlphaFoldDB" id="G7W775"/>
<dbReference type="Pfam" id="PF13472">
    <property type="entry name" value="Lipase_GDSL_2"/>
    <property type="match status" value="1"/>
</dbReference>
<keyword evidence="5" id="KW-1185">Reference proteome</keyword>
<accession>G7W775</accession>
<dbReference type="InterPro" id="IPR013830">
    <property type="entry name" value="SGNH_hydro"/>
</dbReference>
<feature type="compositionally biased region" description="Low complexity" evidence="1">
    <location>
        <begin position="42"/>
        <end position="62"/>
    </location>
</feature>
<keyword evidence="2" id="KW-0472">Membrane</keyword>
<dbReference type="InterPro" id="IPR051532">
    <property type="entry name" value="Ester_Hydrolysis_Enzymes"/>
</dbReference>
<dbReference type="PANTHER" id="PTHR30383">
    <property type="entry name" value="THIOESTERASE 1/PROTEASE 1/LYSOPHOSPHOLIPASE L1"/>
    <property type="match status" value="1"/>
</dbReference>
<feature type="domain" description="SGNH hydrolase-type esterase" evidence="3">
    <location>
        <begin position="80"/>
        <end position="247"/>
    </location>
</feature>
<feature type="region of interest" description="Disordered" evidence="1">
    <location>
        <begin position="39"/>
        <end position="69"/>
    </location>
</feature>
<keyword evidence="2" id="KW-0812">Transmembrane</keyword>
<evidence type="ECO:0000256" key="1">
    <source>
        <dbReference type="SAM" id="MobiDB-lite"/>
    </source>
</evidence>
<dbReference type="STRING" id="768706.Desor_5199"/>
<sequence>MLRNAKLDLYIILAALIIAASIIGAFWVMNHGKTTDVTFKQPSPATTAGPTAEAEPSESASAKSLPGPGEEELTTIRILVLGDAVAASQGASQKDETGWHALVSRELQGKYPLNFQWDFKTTEQATINNALTCVSDVTAETNLIILCLGRNDWTVLTPKEFKEKYEELLMTLKDKNPSAGIFLIAEPPVKNIKSNNRFFPYRQAILDLGKNQQLPVLDLWSAFIQDPAPLTDLLADGVNPNDQGYRIFASEVLKGFDGVLWGKY</sequence>
<gene>
    <name evidence="4" type="ordered locus">Desor_5199</name>
</gene>
<keyword evidence="2" id="KW-1133">Transmembrane helix</keyword>
<dbReference type="RefSeq" id="WP_014187387.1">
    <property type="nucleotide sequence ID" value="NC_016584.1"/>
</dbReference>
<dbReference type="HOGENOM" id="CLU_902323_0_0_9"/>
<dbReference type="OrthoDB" id="8233337at2"/>
<dbReference type="InterPro" id="IPR036514">
    <property type="entry name" value="SGNH_hydro_sf"/>
</dbReference>
<organism evidence="4 5">
    <name type="scientific">Desulfosporosinus orientis (strain ATCC 19365 / DSM 765 / NCIMB 8382 / VKM B-1628 / Singapore I)</name>
    <name type="common">Desulfotomaculum orientis</name>
    <dbReference type="NCBI Taxonomy" id="768706"/>
    <lineage>
        <taxon>Bacteria</taxon>
        <taxon>Bacillati</taxon>
        <taxon>Bacillota</taxon>
        <taxon>Clostridia</taxon>
        <taxon>Eubacteriales</taxon>
        <taxon>Desulfitobacteriaceae</taxon>
        <taxon>Desulfosporosinus</taxon>
    </lineage>
</organism>
<evidence type="ECO:0000256" key="2">
    <source>
        <dbReference type="SAM" id="Phobius"/>
    </source>
</evidence>
<dbReference type="SUPFAM" id="SSF52266">
    <property type="entry name" value="SGNH hydrolase"/>
    <property type="match status" value="1"/>
</dbReference>
<dbReference type="KEGG" id="dor:Desor_5199"/>
<dbReference type="EMBL" id="CP003108">
    <property type="protein sequence ID" value="AET70583.1"/>
    <property type="molecule type" value="Genomic_DNA"/>
</dbReference>
<dbReference type="PATRIC" id="fig|768706.3.peg.5294"/>
<name>G7W775_DESOD</name>
<feature type="transmembrane region" description="Helical" evidence="2">
    <location>
        <begin position="7"/>
        <end position="29"/>
    </location>
</feature>
<evidence type="ECO:0000313" key="4">
    <source>
        <dbReference type="EMBL" id="AET70583.1"/>
    </source>
</evidence>
<dbReference type="eggNOG" id="COG2755">
    <property type="taxonomic scope" value="Bacteria"/>
</dbReference>
<protein>
    <submittedName>
        <fullName evidence="4">Lysophospholipase L1-like esterase</fullName>
    </submittedName>
</protein>
<proteinExistence type="predicted"/>
<dbReference type="Gene3D" id="3.40.50.1110">
    <property type="entry name" value="SGNH hydrolase"/>
    <property type="match status" value="1"/>
</dbReference>